<keyword evidence="3" id="KW-1185">Reference proteome</keyword>
<sequence length="197" mass="22689">MDTSNEEYELFYKLMEAGKAMGEICDQILLARHKPSENKRKMPKTAPEKASNVEEDAQQKVSKGRYSTAEFEALTHAAKDLGFDDYHQVPKDKYDEFMEHEEIQALNRNSKSILMQLKKKDEPKEKKDEPKEKKDSQPSQLSQKDTEPAKKAVEFAESQPIPSETPKAKKHRDRDTPKSKNKKRKHSKHSTNATPSM</sequence>
<feature type="region of interest" description="Disordered" evidence="1">
    <location>
        <begin position="34"/>
        <end position="65"/>
    </location>
</feature>
<dbReference type="AlphaFoldDB" id="A0A8J6E129"/>
<feature type="compositionally biased region" description="Basic and acidic residues" evidence="1">
    <location>
        <begin position="144"/>
        <end position="154"/>
    </location>
</feature>
<name>A0A8J6E129_9EUKA</name>
<evidence type="ECO:0000313" key="3">
    <source>
        <dbReference type="Proteomes" id="UP000717585"/>
    </source>
</evidence>
<comment type="caution">
    <text evidence="2">The sequence shown here is derived from an EMBL/GenBank/DDBJ whole genome shotgun (WGS) entry which is preliminary data.</text>
</comment>
<evidence type="ECO:0000256" key="1">
    <source>
        <dbReference type="SAM" id="MobiDB-lite"/>
    </source>
</evidence>
<accession>A0A8J6E129</accession>
<reference evidence="2" key="1">
    <citation type="submission" date="2021-05" db="EMBL/GenBank/DDBJ databases">
        <title>A free-living protist that lacks canonical eukaryotic 1 DNA replication and segregation systems.</title>
        <authorList>
            <person name="Salas-Leiva D.E."/>
            <person name="Tromer E.C."/>
            <person name="Curtis B.A."/>
            <person name="Jerlstrom-Hultqvist J."/>
            <person name="Kolisko M."/>
            <person name="Yi Z."/>
            <person name="Salas-Leiva J.S."/>
            <person name="Gallot-Lavallee L."/>
            <person name="Kops G.J.P.L."/>
            <person name="Archibald J.M."/>
            <person name="Simpson A.G.B."/>
            <person name="Roger A.J."/>
        </authorList>
    </citation>
    <scope>NUCLEOTIDE SEQUENCE</scope>
    <source>
        <strain evidence="2">BICM</strain>
    </source>
</reference>
<feature type="compositionally biased region" description="Basic and acidic residues" evidence="1">
    <location>
        <begin position="118"/>
        <end position="136"/>
    </location>
</feature>
<organism evidence="2 3">
    <name type="scientific">Carpediemonas membranifera</name>
    <dbReference type="NCBI Taxonomy" id="201153"/>
    <lineage>
        <taxon>Eukaryota</taxon>
        <taxon>Metamonada</taxon>
        <taxon>Carpediemonas-like organisms</taxon>
        <taxon>Carpediemonas</taxon>
    </lineage>
</organism>
<evidence type="ECO:0000313" key="2">
    <source>
        <dbReference type="EMBL" id="KAG9392576.1"/>
    </source>
</evidence>
<dbReference type="EMBL" id="JAHDYR010000036">
    <property type="protein sequence ID" value="KAG9392576.1"/>
    <property type="molecule type" value="Genomic_DNA"/>
</dbReference>
<feature type="compositionally biased region" description="Basic residues" evidence="1">
    <location>
        <begin position="179"/>
        <end position="189"/>
    </location>
</feature>
<gene>
    <name evidence="2" type="ORF">J8273_6044</name>
</gene>
<proteinExistence type="predicted"/>
<dbReference type="Proteomes" id="UP000717585">
    <property type="component" value="Unassembled WGS sequence"/>
</dbReference>
<feature type="region of interest" description="Disordered" evidence="1">
    <location>
        <begin position="104"/>
        <end position="197"/>
    </location>
</feature>
<protein>
    <submittedName>
        <fullName evidence="2">Uncharacterized protein</fullName>
    </submittedName>
</protein>